<reference evidence="3 4" key="1">
    <citation type="submission" date="2018-08" db="EMBL/GenBank/DDBJ databases">
        <title>Neisseria zalophi ATCC BAA-2455 complete genome.</title>
        <authorList>
            <person name="Veseli I.A."/>
            <person name="Buttler R."/>
            <person name="Mascarenhas dos Santos A.C."/>
            <person name="Pombert J.-F."/>
        </authorList>
    </citation>
    <scope>NUCLEOTIDE SEQUENCE [LARGE SCALE GENOMIC DNA]</scope>
    <source>
        <strain evidence="3 4">ATCC BAA-2455</strain>
    </source>
</reference>
<organism evidence="3 4">
    <name type="scientific">Neisseria zalophi</name>
    <dbReference type="NCBI Taxonomy" id="640030"/>
    <lineage>
        <taxon>Bacteria</taxon>
        <taxon>Pseudomonadati</taxon>
        <taxon>Pseudomonadota</taxon>
        <taxon>Betaproteobacteria</taxon>
        <taxon>Neisseriales</taxon>
        <taxon>Neisseriaceae</taxon>
        <taxon>Neisseria</taxon>
    </lineage>
</organism>
<dbReference type="InterPro" id="IPR047057">
    <property type="entry name" value="MerR_fam"/>
</dbReference>
<dbReference type="KEGG" id="nzl:D0T92_10105"/>
<dbReference type="PROSITE" id="PS50937">
    <property type="entry name" value="HTH_MERR_2"/>
    <property type="match status" value="1"/>
</dbReference>
<dbReference type="SUPFAM" id="SSF46955">
    <property type="entry name" value="Putative DNA-binding domain"/>
    <property type="match status" value="1"/>
</dbReference>
<evidence type="ECO:0000313" key="4">
    <source>
        <dbReference type="Proteomes" id="UP000325713"/>
    </source>
</evidence>
<accession>A0A5J6Q1H8</accession>
<dbReference type="RefSeq" id="WP_151052508.1">
    <property type="nucleotide sequence ID" value="NZ_CP031700.1"/>
</dbReference>
<dbReference type="InterPro" id="IPR009061">
    <property type="entry name" value="DNA-bd_dom_put_sf"/>
</dbReference>
<dbReference type="GO" id="GO:0003700">
    <property type="term" value="F:DNA-binding transcription factor activity"/>
    <property type="evidence" value="ECO:0007669"/>
    <property type="project" value="InterPro"/>
</dbReference>
<protein>
    <submittedName>
        <fullName evidence="3">MerR family transcriptional regulator</fullName>
    </submittedName>
</protein>
<dbReference type="Proteomes" id="UP000325713">
    <property type="component" value="Chromosome"/>
</dbReference>
<dbReference type="OrthoDB" id="9808480at2"/>
<dbReference type="PRINTS" id="PR00040">
    <property type="entry name" value="HTHMERR"/>
</dbReference>
<feature type="domain" description="HTH merR-type" evidence="2">
    <location>
        <begin position="6"/>
        <end position="73"/>
    </location>
</feature>
<dbReference type="GO" id="GO:0003677">
    <property type="term" value="F:DNA binding"/>
    <property type="evidence" value="ECO:0007669"/>
    <property type="project" value="UniProtKB-KW"/>
</dbReference>
<dbReference type="Gene3D" id="1.10.1660.10">
    <property type="match status" value="1"/>
</dbReference>
<dbReference type="PROSITE" id="PS00552">
    <property type="entry name" value="HTH_MERR_1"/>
    <property type="match status" value="1"/>
</dbReference>
<keyword evidence="4" id="KW-1185">Reference proteome</keyword>
<gene>
    <name evidence="3" type="ORF">D0T92_10105</name>
</gene>
<dbReference type="SMART" id="SM00422">
    <property type="entry name" value="HTH_MERR"/>
    <property type="match status" value="1"/>
</dbReference>
<evidence type="ECO:0000259" key="2">
    <source>
        <dbReference type="PROSITE" id="PS50937"/>
    </source>
</evidence>
<dbReference type="PANTHER" id="PTHR30204:SF92">
    <property type="entry name" value="HTH-TYPE TRANSCRIPTIONAL REGULATOR ZNTR"/>
    <property type="match status" value="1"/>
</dbReference>
<dbReference type="PANTHER" id="PTHR30204">
    <property type="entry name" value="REDOX-CYCLING DRUG-SENSING TRANSCRIPTIONAL ACTIVATOR SOXR"/>
    <property type="match status" value="1"/>
</dbReference>
<evidence type="ECO:0000256" key="1">
    <source>
        <dbReference type="ARBA" id="ARBA00023125"/>
    </source>
</evidence>
<dbReference type="AlphaFoldDB" id="A0A5J6Q1H8"/>
<keyword evidence="1" id="KW-0238">DNA-binding</keyword>
<sequence length="132" mass="15082">MKTLRTISQLSKASGVSTETIRYYEKINLLLPVRRLANGYRQFDDAALARLIFIKTCRSLDFALEDIRVLLTLQNEPQASCDIADTIVNRYLQTVREKITALQQVESFLQGIADCREQVVTDCKVIRTLQQS</sequence>
<dbReference type="EMBL" id="CP031700">
    <property type="protein sequence ID" value="QEY26847.1"/>
    <property type="molecule type" value="Genomic_DNA"/>
</dbReference>
<dbReference type="Pfam" id="PF13411">
    <property type="entry name" value="MerR_1"/>
    <property type="match status" value="1"/>
</dbReference>
<dbReference type="InterPro" id="IPR000551">
    <property type="entry name" value="MerR-type_HTH_dom"/>
</dbReference>
<name>A0A5J6Q1H8_9NEIS</name>
<evidence type="ECO:0000313" key="3">
    <source>
        <dbReference type="EMBL" id="QEY26847.1"/>
    </source>
</evidence>
<proteinExistence type="predicted"/>